<evidence type="ECO:0000313" key="2">
    <source>
        <dbReference type="EMBL" id="RSH84207.1"/>
    </source>
</evidence>
<evidence type="ECO:0000256" key="1">
    <source>
        <dbReference type="SAM" id="MobiDB-lite"/>
    </source>
</evidence>
<dbReference type="GeneID" id="39590259"/>
<keyword evidence="3" id="KW-1185">Reference proteome</keyword>
<dbReference type="EMBL" id="RSCE01000003">
    <property type="protein sequence ID" value="RSH84207.1"/>
    <property type="molecule type" value="Genomic_DNA"/>
</dbReference>
<dbReference type="AlphaFoldDB" id="A0A427XZG7"/>
<name>A0A427XZG7_9TREE</name>
<proteinExistence type="predicted"/>
<accession>A0A427XZG7</accession>
<protein>
    <submittedName>
        <fullName evidence="2">Uncharacterized protein</fullName>
    </submittedName>
</protein>
<sequence length="138" mass="15201">MGEPSGGGVDHVDERRGDGNREKVDVTRKVAKVDVTRKVQGRLPQPEPSSFDPSLCQTCLPAITTRRSAYADTIQCTLSDPYWCDAHHGCNHTQQAVVHQYLQLAKVTIEEKQNAHKSFFLRAKNTGVAAGKAADQEK</sequence>
<feature type="compositionally biased region" description="Basic and acidic residues" evidence="1">
    <location>
        <begin position="10"/>
        <end position="24"/>
    </location>
</feature>
<dbReference type="Proteomes" id="UP000279236">
    <property type="component" value="Unassembled WGS sequence"/>
</dbReference>
<feature type="region of interest" description="Disordered" evidence="1">
    <location>
        <begin position="1"/>
        <end position="24"/>
    </location>
</feature>
<gene>
    <name evidence="2" type="ORF">EHS24_005716</name>
</gene>
<organism evidence="2 3">
    <name type="scientific">Apiotrichum porosum</name>
    <dbReference type="NCBI Taxonomy" id="105984"/>
    <lineage>
        <taxon>Eukaryota</taxon>
        <taxon>Fungi</taxon>
        <taxon>Dikarya</taxon>
        <taxon>Basidiomycota</taxon>
        <taxon>Agaricomycotina</taxon>
        <taxon>Tremellomycetes</taxon>
        <taxon>Trichosporonales</taxon>
        <taxon>Trichosporonaceae</taxon>
        <taxon>Apiotrichum</taxon>
    </lineage>
</organism>
<dbReference type="RefSeq" id="XP_028477655.1">
    <property type="nucleotide sequence ID" value="XM_028621203.1"/>
</dbReference>
<evidence type="ECO:0000313" key="3">
    <source>
        <dbReference type="Proteomes" id="UP000279236"/>
    </source>
</evidence>
<reference evidence="2 3" key="1">
    <citation type="submission" date="2018-11" db="EMBL/GenBank/DDBJ databases">
        <title>Genome sequence of Apiotrichum porosum DSM 27194.</title>
        <authorList>
            <person name="Aliyu H."/>
            <person name="Gorte O."/>
            <person name="Ochsenreither K."/>
        </authorList>
    </citation>
    <scope>NUCLEOTIDE SEQUENCE [LARGE SCALE GENOMIC DNA]</scope>
    <source>
        <strain evidence="2 3">DSM 27194</strain>
    </source>
</reference>
<comment type="caution">
    <text evidence="2">The sequence shown here is derived from an EMBL/GenBank/DDBJ whole genome shotgun (WGS) entry which is preliminary data.</text>
</comment>